<dbReference type="PRINTS" id="PR00137">
    <property type="entry name" value="LYSOZYME"/>
</dbReference>
<dbReference type="GO" id="GO:0003796">
    <property type="term" value="F:lysozyme activity"/>
    <property type="evidence" value="ECO:0007669"/>
    <property type="project" value="InterPro"/>
</dbReference>
<keyword evidence="6" id="KW-1185">Reference proteome</keyword>
<dbReference type="PRINTS" id="PR00135">
    <property type="entry name" value="LYZLACT"/>
</dbReference>
<dbReference type="KEGG" id="muo:115466825"/>
<organism evidence="6 7">
    <name type="scientific">Microcaecilia unicolor</name>
    <dbReference type="NCBI Taxonomy" id="1415580"/>
    <lineage>
        <taxon>Eukaryota</taxon>
        <taxon>Metazoa</taxon>
        <taxon>Chordata</taxon>
        <taxon>Craniata</taxon>
        <taxon>Vertebrata</taxon>
        <taxon>Euteleostomi</taxon>
        <taxon>Amphibia</taxon>
        <taxon>Gymnophiona</taxon>
        <taxon>Siphonopidae</taxon>
        <taxon>Microcaecilia</taxon>
    </lineage>
</organism>
<dbReference type="FunFam" id="1.10.530.10:FF:000001">
    <property type="entry name" value="Lysozyme C"/>
    <property type="match status" value="1"/>
</dbReference>
<dbReference type="PANTHER" id="PTHR11407:SF72">
    <property type="entry name" value="LYSOZYME C"/>
    <property type="match status" value="1"/>
</dbReference>
<protein>
    <submittedName>
        <fullName evidence="7">Lysozyme C-2</fullName>
    </submittedName>
</protein>
<dbReference type="Proteomes" id="UP000515156">
    <property type="component" value="Chromosome 3"/>
</dbReference>
<comment type="similarity">
    <text evidence="1 3">Belongs to the glycosyl hydrolase 22 family.</text>
</comment>
<dbReference type="GeneID" id="115466825"/>
<keyword evidence="4" id="KW-0732">Signal</keyword>
<evidence type="ECO:0000256" key="2">
    <source>
        <dbReference type="ARBA" id="ARBA00023157"/>
    </source>
</evidence>
<dbReference type="PANTHER" id="PTHR11407">
    <property type="entry name" value="LYSOZYME C"/>
    <property type="match status" value="1"/>
</dbReference>
<evidence type="ECO:0000313" key="7">
    <source>
        <dbReference type="RefSeq" id="XP_030054230.1"/>
    </source>
</evidence>
<dbReference type="Pfam" id="PF00062">
    <property type="entry name" value="Lys"/>
    <property type="match status" value="1"/>
</dbReference>
<dbReference type="InterPro" id="IPR019799">
    <property type="entry name" value="Glyco_hydro_22_CS"/>
</dbReference>
<feature type="domain" description="Glycosyl hydrolases family 22 (GH22)" evidence="5">
    <location>
        <begin position="86"/>
        <end position="104"/>
    </location>
</feature>
<dbReference type="OrthoDB" id="17373at2759"/>
<accession>A0A6P7XU91</accession>
<dbReference type="AlphaFoldDB" id="A0A6P7XU91"/>
<sequence length="137" mass="15261">MKTLALLILLGICALRSEAIGECEVIAEARAASLEGYKGYSLENYACLAFYASNYDTSFQRTPDEFGIVQINRMWCNVGPKDNNPCGIPCSSLLDNDLSDDMKCVKRIVQDPNGLAAWNPWTEYCKDKDLSQFKCLS</sequence>
<dbReference type="InterPro" id="IPR001916">
    <property type="entry name" value="Glyco_hydro_22"/>
</dbReference>
<evidence type="ECO:0000256" key="1">
    <source>
        <dbReference type="ARBA" id="ARBA00010859"/>
    </source>
</evidence>
<evidence type="ECO:0000256" key="3">
    <source>
        <dbReference type="RuleBase" id="RU004440"/>
    </source>
</evidence>
<feature type="chain" id="PRO_5027714613" evidence="4">
    <location>
        <begin position="20"/>
        <end position="137"/>
    </location>
</feature>
<keyword evidence="2" id="KW-1015">Disulfide bond</keyword>
<name>A0A6P7XU91_9AMPH</name>
<dbReference type="Gene3D" id="1.10.530.10">
    <property type="match status" value="1"/>
</dbReference>
<dbReference type="SMART" id="SM00263">
    <property type="entry name" value="LYZ1"/>
    <property type="match status" value="1"/>
</dbReference>
<gene>
    <name evidence="7" type="primary">LOC115466825</name>
</gene>
<dbReference type="InterPro" id="IPR023346">
    <property type="entry name" value="Lysozyme-like_dom_sf"/>
</dbReference>
<dbReference type="SUPFAM" id="SSF53955">
    <property type="entry name" value="Lysozyme-like"/>
    <property type="match status" value="1"/>
</dbReference>
<dbReference type="PROSITE" id="PS00128">
    <property type="entry name" value="GLYCOSYL_HYDROL_F22_1"/>
    <property type="match status" value="1"/>
</dbReference>
<evidence type="ECO:0000313" key="6">
    <source>
        <dbReference type="Proteomes" id="UP000515156"/>
    </source>
</evidence>
<proteinExistence type="inferred from homology"/>
<feature type="signal peptide" evidence="4">
    <location>
        <begin position="1"/>
        <end position="19"/>
    </location>
</feature>
<dbReference type="RefSeq" id="XP_030054230.1">
    <property type="nucleotide sequence ID" value="XM_030198370.1"/>
</dbReference>
<evidence type="ECO:0000256" key="4">
    <source>
        <dbReference type="SAM" id="SignalP"/>
    </source>
</evidence>
<evidence type="ECO:0000259" key="5">
    <source>
        <dbReference type="PROSITE" id="PS00128"/>
    </source>
</evidence>
<dbReference type="InterPro" id="IPR000974">
    <property type="entry name" value="Glyco_hydro_22_lys"/>
</dbReference>
<reference evidence="7" key="1">
    <citation type="submission" date="2025-08" db="UniProtKB">
        <authorList>
            <consortium name="RefSeq"/>
        </authorList>
    </citation>
    <scope>IDENTIFICATION</scope>
</reference>
<dbReference type="PROSITE" id="PS51348">
    <property type="entry name" value="GLYCOSYL_HYDROL_F22_2"/>
    <property type="match status" value="1"/>
</dbReference>
<dbReference type="InParanoid" id="A0A6P7XU91"/>